<dbReference type="Pfam" id="PF13629">
    <property type="entry name" value="T2SS-T3SS_pil_N"/>
    <property type="match status" value="1"/>
</dbReference>
<feature type="domain" description="Pilus formation protein N-terminal" evidence="3">
    <location>
        <begin position="21"/>
        <end position="90"/>
    </location>
</feature>
<protein>
    <recommendedName>
        <fullName evidence="3">Pilus formation protein N-terminal domain-containing protein</fullName>
    </recommendedName>
</protein>
<reference evidence="4 5" key="1">
    <citation type="submission" date="2018-08" db="EMBL/GenBank/DDBJ databases">
        <title>Parvularcula sp. SM1705, isolated from surface water of the South Sea China.</title>
        <authorList>
            <person name="Sun L."/>
        </authorList>
    </citation>
    <scope>NUCLEOTIDE SEQUENCE [LARGE SCALE GENOMIC DNA]</scope>
    <source>
        <strain evidence="4 5">SM1705</strain>
    </source>
</reference>
<dbReference type="EMBL" id="QUQO01000001">
    <property type="protein sequence ID" value="RFB05774.1"/>
    <property type="molecule type" value="Genomic_DNA"/>
</dbReference>
<feature type="signal peptide" evidence="2">
    <location>
        <begin position="1"/>
        <end position="21"/>
    </location>
</feature>
<keyword evidence="2" id="KW-0732">Signal</keyword>
<dbReference type="RefSeq" id="WP_116392407.1">
    <property type="nucleotide sequence ID" value="NZ_QUQO01000001.1"/>
</dbReference>
<dbReference type="InParanoid" id="A0A371RK00"/>
<gene>
    <name evidence="4" type="ORF">DX908_11145</name>
</gene>
<proteinExistence type="predicted"/>
<evidence type="ECO:0000256" key="1">
    <source>
        <dbReference type="SAM" id="MobiDB-lite"/>
    </source>
</evidence>
<sequence length="182" mass="18989">MMKTSASVFFSLAALFASAEAGEMWVTIDHARLHQTDRAIGSIIVGNPSVADVTVKSSTEIILFGITPGSTNVSLFSPEGEKIETLTVAVRNPTANRLTLQAGDMRYSFACTNVCEQVPAVGDGSNDSRLALGTIDAQAANRLAAARNAANTSIGVPTQPTDPFMDTQSPEAEGTEEGQPGS</sequence>
<name>A0A371RK00_9PROT</name>
<dbReference type="Proteomes" id="UP000264589">
    <property type="component" value="Unassembled WGS sequence"/>
</dbReference>
<accession>A0A371RK00</accession>
<organism evidence="4 5">
    <name type="scientific">Parvularcula marina</name>
    <dbReference type="NCBI Taxonomy" id="2292771"/>
    <lineage>
        <taxon>Bacteria</taxon>
        <taxon>Pseudomonadati</taxon>
        <taxon>Pseudomonadota</taxon>
        <taxon>Alphaproteobacteria</taxon>
        <taxon>Parvularculales</taxon>
        <taxon>Parvularculaceae</taxon>
        <taxon>Parvularcula</taxon>
    </lineage>
</organism>
<dbReference type="OrthoDB" id="9815749at2"/>
<evidence type="ECO:0000256" key="2">
    <source>
        <dbReference type="SAM" id="SignalP"/>
    </source>
</evidence>
<evidence type="ECO:0000313" key="5">
    <source>
        <dbReference type="Proteomes" id="UP000264589"/>
    </source>
</evidence>
<dbReference type="AlphaFoldDB" id="A0A371RK00"/>
<feature type="region of interest" description="Disordered" evidence="1">
    <location>
        <begin position="151"/>
        <end position="182"/>
    </location>
</feature>
<evidence type="ECO:0000259" key="3">
    <source>
        <dbReference type="Pfam" id="PF13629"/>
    </source>
</evidence>
<comment type="caution">
    <text evidence="4">The sequence shown here is derived from an EMBL/GenBank/DDBJ whole genome shotgun (WGS) entry which is preliminary data.</text>
</comment>
<keyword evidence="5" id="KW-1185">Reference proteome</keyword>
<feature type="compositionally biased region" description="Polar residues" evidence="1">
    <location>
        <begin position="152"/>
        <end position="170"/>
    </location>
</feature>
<feature type="chain" id="PRO_5016827466" description="Pilus formation protein N-terminal domain-containing protein" evidence="2">
    <location>
        <begin position="22"/>
        <end position="182"/>
    </location>
</feature>
<dbReference type="InterPro" id="IPR032789">
    <property type="entry name" value="T2SS-T3SS_pil_N"/>
</dbReference>
<evidence type="ECO:0000313" key="4">
    <source>
        <dbReference type="EMBL" id="RFB05774.1"/>
    </source>
</evidence>